<dbReference type="PANTHER" id="PTHR42877">
    <property type="entry name" value="L-ORNITHINE N(5)-MONOOXYGENASE-RELATED"/>
    <property type="match status" value="1"/>
</dbReference>
<dbReference type="PANTHER" id="PTHR42877:SF5">
    <property type="entry name" value="L-ORNITHINE N(5)-MONOOXYGENASE-RELATED"/>
    <property type="match status" value="1"/>
</dbReference>
<name>A0A9W8WZ34_9PLEO</name>
<dbReference type="GO" id="GO:0050660">
    <property type="term" value="F:flavin adenine dinucleotide binding"/>
    <property type="evidence" value="ECO:0007669"/>
    <property type="project" value="InterPro"/>
</dbReference>
<keyword evidence="6" id="KW-1185">Reference proteome</keyword>
<gene>
    <name evidence="5" type="ORF">N0V87_005578</name>
</gene>
<proteinExistence type="inferred from homology"/>
<dbReference type="Pfam" id="PF00743">
    <property type="entry name" value="FMO-like"/>
    <property type="match status" value="1"/>
</dbReference>
<evidence type="ECO:0000313" key="6">
    <source>
        <dbReference type="Proteomes" id="UP001140562"/>
    </source>
</evidence>
<sequence length="578" mass="65777">MSFDTEVLIIGAGMSGLGLAVQIVRQFGIRNFELIEKSNDVGGTWLANTYPGCGCDVASHFYSYSFALNPDWSRKYSMREEIQRYFRGVSDRFGVTERVRFHSIVESAKWDETAKVWIVNVLNLQTKEKTTRRAKVLISGVGSLSVPKECDLPGKEDFQGKIFHSAKWDHSFDWASKDVVVLGNGCSATQFVPIMSGEVGDKAPVRRITQFARQAQYLSERENPYYTPTFKAVMRYVPLAMRLYRAKHYYDMEADWSGFPIESGAAIRSGLAKENEAYVKRMAPKKYWDALIPKAEIGCKRKVLDTEYLRCLWRDNVDLIPNDPVQKITEDGVLTKSGREIKADAIVLAIGFATQQMLCPMEITGRDGLKLNDYWDEKTQGVAQAYFGTVIPHFPNFFVLMGPNTVTGHLSVIYTVECQINFTLRVLSPILKSLPSYRSRSLLPTLSTPPATVEVLPSAAASDFEWTQREARKLVWASGCTNWAIDPKTGLNNMMYPDWQFMFWLRSIFWRKQDFVFKDEKAREVQPGRARKWLLRALTAGAFVGVLVGKDWLKEELPRRLREFDAREVVRSLTAGRA</sequence>
<organism evidence="5 6">
    <name type="scientific">Didymella glomerata</name>
    <dbReference type="NCBI Taxonomy" id="749621"/>
    <lineage>
        <taxon>Eukaryota</taxon>
        <taxon>Fungi</taxon>
        <taxon>Dikarya</taxon>
        <taxon>Ascomycota</taxon>
        <taxon>Pezizomycotina</taxon>
        <taxon>Dothideomycetes</taxon>
        <taxon>Pleosporomycetidae</taxon>
        <taxon>Pleosporales</taxon>
        <taxon>Pleosporineae</taxon>
        <taxon>Didymellaceae</taxon>
        <taxon>Didymella</taxon>
    </lineage>
</organism>
<dbReference type="EMBL" id="JAPEUV010000052">
    <property type="protein sequence ID" value="KAJ4336142.1"/>
    <property type="molecule type" value="Genomic_DNA"/>
</dbReference>
<reference evidence="5" key="1">
    <citation type="submission" date="2022-10" db="EMBL/GenBank/DDBJ databases">
        <title>Tapping the CABI collections for fungal endophytes: first genome assemblies for Collariella, Neodidymelliopsis, Ascochyta clinopodiicola, Didymella pomorum, Didymosphaeria variabile, Neocosmospora piperis and Neocucurbitaria cava.</title>
        <authorList>
            <person name="Hill R."/>
        </authorList>
    </citation>
    <scope>NUCLEOTIDE SEQUENCE</scope>
    <source>
        <strain evidence="5">IMI 360193</strain>
    </source>
</reference>
<evidence type="ECO:0000256" key="1">
    <source>
        <dbReference type="ARBA" id="ARBA00010139"/>
    </source>
</evidence>
<accession>A0A9W8WZ34</accession>
<evidence type="ECO:0000313" key="5">
    <source>
        <dbReference type="EMBL" id="KAJ4336142.1"/>
    </source>
</evidence>
<dbReference type="Gene3D" id="3.50.50.60">
    <property type="entry name" value="FAD/NAD(P)-binding domain"/>
    <property type="match status" value="2"/>
</dbReference>
<dbReference type="InterPro" id="IPR020946">
    <property type="entry name" value="Flavin_mOase-like"/>
</dbReference>
<comment type="caution">
    <text evidence="5">The sequence shown here is derived from an EMBL/GenBank/DDBJ whole genome shotgun (WGS) entry which is preliminary data.</text>
</comment>
<evidence type="ECO:0000256" key="3">
    <source>
        <dbReference type="ARBA" id="ARBA00022827"/>
    </source>
</evidence>
<dbReference type="SUPFAM" id="SSF51905">
    <property type="entry name" value="FAD/NAD(P)-binding domain"/>
    <property type="match status" value="1"/>
</dbReference>
<keyword evidence="4" id="KW-0560">Oxidoreductase</keyword>
<dbReference type="Proteomes" id="UP001140562">
    <property type="component" value="Unassembled WGS sequence"/>
</dbReference>
<dbReference type="InterPro" id="IPR051209">
    <property type="entry name" value="FAD-bind_Monooxygenase_sf"/>
</dbReference>
<evidence type="ECO:0000256" key="4">
    <source>
        <dbReference type="ARBA" id="ARBA00023002"/>
    </source>
</evidence>
<evidence type="ECO:0000256" key="2">
    <source>
        <dbReference type="ARBA" id="ARBA00022630"/>
    </source>
</evidence>
<keyword evidence="3" id="KW-0274">FAD</keyword>
<dbReference type="InterPro" id="IPR036188">
    <property type="entry name" value="FAD/NAD-bd_sf"/>
</dbReference>
<dbReference type="GO" id="GO:0004499">
    <property type="term" value="F:N,N-dimethylaniline monooxygenase activity"/>
    <property type="evidence" value="ECO:0007669"/>
    <property type="project" value="InterPro"/>
</dbReference>
<keyword evidence="2" id="KW-0285">Flavoprotein</keyword>
<dbReference type="GO" id="GO:0050661">
    <property type="term" value="F:NADP binding"/>
    <property type="evidence" value="ECO:0007669"/>
    <property type="project" value="InterPro"/>
</dbReference>
<comment type="similarity">
    <text evidence="1">Belongs to the FAD-binding monooxygenase family.</text>
</comment>
<dbReference type="OrthoDB" id="74360at2759"/>
<dbReference type="AlphaFoldDB" id="A0A9W8WZ34"/>
<protein>
    <submittedName>
        <fullName evidence="5">Uncharacterized protein</fullName>
    </submittedName>
</protein>